<feature type="transmembrane region" description="Helical" evidence="8">
    <location>
        <begin position="209"/>
        <end position="229"/>
    </location>
</feature>
<dbReference type="GO" id="GO:0009103">
    <property type="term" value="P:lipopolysaccharide biosynthetic process"/>
    <property type="evidence" value="ECO:0007669"/>
    <property type="project" value="TreeGrafter"/>
</dbReference>
<keyword evidence="4 8" id="KW-0812">Transmembrane</keyword>
<dbReference type="CDD" id="cd06854">
    <property type="entry name" value="GT_WbpL_WbcO_like"/>
    <property type="match status" value="1"/>
</dbReference>
<dbReference type="AlphaFoldDB" id="A0A4Y7XBU5"/>
<feature type="transmembrane region" description="Helical" evidence="8">
    <location>
        <begin position="158"/>
        <end position="178"/>
    </location>
</feature>
<keyword evidence="3 9" id="KW-0808">Transferase</keyword>
<evidence type="ECO:0000256" key="3">
    <source>
        <dbReference type="ARBA" id="ARBA00022679"/>
    </source>
</evidence>
<keyword evidence="7" id="KW-0460">Magnesium</keyword>
<gene>
    <name evidence="9" type="ORF">E2B99_07320</name>
</gene>
<dbReference type="GO" id="GO:0071555">
    <property type="term" value="P:cell wall organization"/>
    <property type="evidence" value="ECO:0007669"/>
    <property type="project" value="TreeGrafter"/>
</dbReference>
<evidence type="ECO:0000256" key="8">
    <source>
        <dbReference type="SAM" id="Phobius"/>
    </source>
</evidence>
<feature type="transmembrane region" description="Helical" evidence="8">
    <location>
        <begin position="287"/>
        <end position="308"/>
    </location>
</feature>
<feature type="transmembrane region" description="Helical" evidence="8">
    <location>
        <begin position="6"/>
        <end position="29"/>
    </location>
</feature>
<dbReference type="OrthoDB" id="9783652at2"/>
<feature type="transmembrane region" description="Helical" evidence="8">
    <location>
        <begin position="50"/>
        <end position="71"/>
    </location>
</feature>
<dbReference type="PANTHER" id="PTHR22926:SF3">
    <property type="entry name" value="UNDECAPRENYL-PHOSPHATE ALPHA-N-ACETYLGLUCOSAMINYL 1-PHOSPHATE TRANSFERASE"/>
    <property type="match status" value="1"/>
</dbReference>
<dbReference type="Proteomes" id="UP000297834">
    <property type="component" value="Unassembled WGS sequence"/>
</dbReference>
<evidence type="ECO:0000256" key="6">
    <source>
        <dbReference type="ARBA" id="ARBA00023136"/>
    </source>
</evidence>
<evidence type="ECO:0000256" key="5">
    <source>
        <dbReference type="ARBA" id="ARBA00022989"/>
    </source>
</evidence>
<organism evidence="9 10">
    <name type="scientific">Alkanindiges illinoisensis</name>
    <dbReference type="NCBI Taxonomy" id="197183"/>
    <lineage>
        <taxon>Bacteria</taxon>
        <taxon>Pseudomonadati</taxon>
        <taxon>Pseudomonadota</taxon>
        <taxon>Gammaproteobacteria</taxon>
        <taxon>Moraxellales</taxon>
        <taxon>Moraxellaceae</taxon>
        <taxon>Alkanindiges</taxon>
    </lineage>
</organism>
<dbReference type="Pfam" id="PF00953">
    <property type="entry name" value="Glycos_transf_4"/>
    <property type="match status" value="1"/>
</dbReference>
<reference evidence="9 10" key="1">
    <citation type="submission" date="2019-03" db="EMBL/GenBank/DDBJ databases">
        <title>Alkanindiges illinoisensis: a potential pathogenic isolated from ascites of a gastric cancer patient with abdominal metastasis.</title>
        <authorList>
            <person name="Hu X."/>
            <person name="Yang B."/>
            <person name="Yan X."/>
            <person name="Lin L."/>
            <person name="Zhao H."/>
            <person name="Zhou F."/>
            <person name="Su B."/>
            <person name="Chen J."/>
            <person name="Rui Y."/>
            <person name="Wang Q."/>
            <person name="Zheng L."/>
        </authorList>
    </citation>
    <scope>NUCLEOTIDE SEQUENCE [LARGE SCALE GENOMIC DNA]</scope>
    <source>
        <strain evidence="9 10">NFYY 23406</strain>
    </source>
</reference>
<evidence type="ECO:0000256" key="7">
    <source>
        <dbReference type="PIRSR" id="PIRSR600715-1"/>
    </source>
</evidence>
<dbReference type="PANTHER" id="PTHR22926">
    <property type="entry name" value="PHOSPHO-N-ACETYLMURAMOYL-PENTAPEPTIDE-TRANSFERASE"/>
    <property type="match status" value="1"/>
</dbReference>
<feature type="binding site" evidence="7">
    <location>
        <position position="153"/>
    </location>
    <ligand>
        <name>Mg(2+)</name>
        <dbReference type="ChEBI" id="CHEBI:18420"/>
    </ligand>
</feature>
<feature type="transmembrane region" description="Helical" evidence="8">
    <location>
        <begin position="314"/>
        <end position="333"/>
    </location>
</feature>
<dbReference type="EMBL" id="SNTY01000025">
    <property type="protein sequence ID" value="TEU26816.1"/>
    <property type="molecule type" value="Genomic_DNA"/>
</dbReference>
<keyword evidence="5 8" id="KW-1133">Transmembrane helix</keyword>
<keyword evidence="6 8" id="KW-0472">Membrane</keyword>
<keyword evidence="2" id="KW-1003">Cell membrane</keyword>
<feature type="transmembrane region" description="Helical" evidence="8">
    <location>
        <begin position="77"/>
        <end position="93"/>
    </location>
</feature>
<evidence type="ECO:0000256" key="2">
    <source>
        <dbReference type="ARBA" id="ARBA00022475"/>
    </source>
</evidence>
<evidence type="ECO:0000256" key="4">
    <source>
        <dbReference type="ARBA" id="ARBA00022692"/>
    </source>
</evidence>
<feature type="transmembrane region" description="Helical" evidence="8">
    <location>
        <begin position="235"/>
        <end position="257"/>
    </location>
</feature>
<evidence type="ECO:0000313" key="10">
    <source>
        <dbReference type="Proteomes" id="UP000297834"/>
    </source>
</evidence>
<evidence type="ECO:0000256" key="1">
    <source>
        <dbReference type="ARBA" id="ARBA00004651"/>
    </source>
</evidence>
<keyword evidence="10" id="KW-1185">Reference proteome</keyword>
<keyword evidence="7" id="KW-0479">Metal-binding</keyword>
<dbReference type="GO" id="GO:0044038">
    <property type="term" value="P:cell wall macromolecule biosynthetic process"/>
    <property type="evidence" value="ECO:0007669"/>
    <property type="project" value="TreeGrafter"/>
</dbReference>
<name>A0A4Y7XBU5_9GAMM</name>
<dbReference type="GO" id="GO:0005886">
    <property type="term" value="C:plasma membrane"/>
    <property type="evidence" value="ECO:0007669"/>
    <property type="project" value="UniProtKB-SubCell"/>
</dbReference>
<dbReference type="InterPro" id="IPR000715">
    <property type="entry name" value="Glycosyl_transferase_4"/>
</dbReference>
<feature type="binding site" evidence="7">
    <location>
        <position position="213"/>
    </location>
    <ligand>
        <name>Mg(2+)</name>
        <dbReference type="ChEBI" id="CHEBI:18420"/>
    </ligand>
</feature>
<comment type="cofactor">
    <cofactor evidence="7">
        <name>Mg(2+)</name>
        <dbReference type="ChEBI" id="CHEBI:18420"/>
    </cofactor>
</comment>
<dbReference type="GO" id="GO:0016780">
    <property type="term" value="F:phosphotransferase activity, for other substituted phosphate groups"/>
    <property type="evidence" value="ECO:0007669"/>
    <property type="project" value="InterPro"/>
</dbReference>
<sequence>MSYMFFYGMYFGVFVATFLLTAYMRHYALKKNIIDRPNERSSHSIPTPRGGGVAVVISYLIALSVLMVYGFFPLQSGLTLIGAGFAVALLGFLDDHGHINSLVRLAIHFLIAIGVVLSLGGFAEIVAFNGLELGFFTNIIAVLFLVWLLNLYNFMDGINGIASVEAITTTLSIAIIYLITAQNLHAQVLFLLAASVFGFLLWNFPKARIFMGDACSGFLGLILGILALIALKVDLSLFCAWLICLGVFIVDATFTLIRRVLNGHKMYDAHRSHTYQIASRRFKSHTLVTMSVVVLNVIWLFPIAYLVAIKNYTYPELGVLVAYLPLVVLAVIFRAGNAHA</sequence>
<comment type="caution">
    <text evidence="9">The sequence shown here is derived from an EMBL/GenBank/DDBJ whole genome shotgun (WGS) entry which is preliminary data.</text>
</comment>
<comment type="subcellular location">
    <subcellularLocation>
        <location evidence="1">Cell membrane</location>
        <topology evidence="1">Multi-pass membrane protein</topology>
    </subcellularLocation>
</comment>
<dbReference type="GO" id="GO:0046872">
    <property type="term" value="F:metal ion binding"/>
    <property type="evidence" value="ECO:0007669"/>
    <property type="project" value="UniProtKB-KW"/>
</dbReference>
<accession>A0A4Y7XBU5</accession>
<feature type="transmembrane region" description="Helical" evidence="8">
    <location>
        <begin position="105"/>
        <end position="127"/>
    </location>
</feature>
<protein>
    <submittedName>
        <fullName evidence="9">Glycosyltransferase family 4 protein</fullName>
    </submittedName>
</protein>
<feature type="transmembrane region" description="Helical" evidence="8">
    <location>
        <begin position="133"/>
        <end position="151"/>
    </location>
</feature>
<evidence type="ECO:0000313" key="9">
    <source>
        <dbReference type="EMBL" id="TEU26816.1"/>
    </source>
</evidence>
<proteinExistence type="predicted"/>
<feature type="transmembrane region" description="Helical" evidence="8">
    <location>
        <begin position="184"/>
        <end position="202"/>
    </location>
</feature>